<keyword evidence="8 15" id="KW-1133">Transmembrane helix</keyword>
<evidence type="ECO:0000256" key="6">
    <source>
        <dbReference type="ARBA" id="ARBA00022554"/>
    </source>
</evidence>
<comment type="similarity">
    <text evidence="3">Belongs to the major facilitator superfamily. TCR/Tet family.</text>
</comment>
<evidence type="ECO:0000256" key="1">
    <source>
        <dbReference type="ARBA" id="ARBA00004128"/>
    </source>
</evidence>
<feature type="transmembrane region" description="Helical" evidence="15">
    <location>
        <begin position="58"/>
        <end position="83"/>
    </location>
</feature>
<dbReference type="Pfam" id="PF07690">
    <property type="entry name" value="MFS_1"/>
    <property type="match status" value="2"/>
</dbReference>
<reference evidence="17 19" key="1">
    <citation type="submission" date="2015-10" db="EMBL/GenBank/DDBJ databases">
        <title>The cercosporin biosynthetic gene cluster was horizontally transferred to several fungal lineages and shown to be expanded in Cercospora beticola based on microsynteny with recipient genomes.</title>
        <authorList>
            <person name="De Jonge R."/>
            <person name="Ebert M.K."/>
            <person name="Suttle J.C."/>
            <person name="Jurick Ii W.M."/>
            <person name="Secor G.A."/>
            <person name="Thomma B.P."/>
            <person name="Van De Peer Y."/>
            <person name="Bolton M.D."/>
        </authorList>
    </citation>
    <scope>NUCLEOTIDE SEQUENCE [LARGE SCALE GENOMIC DNA]</scope>
    <source>
        <strain evidence="17 19">09-40</strain>
    </source>
</reference>
<dbReference type="Proteomes" id="UP000230605">
    <property type="component" value="Chromosome 7"/>
</dbReference>
<feature type="transmembrane region" description="Helical" evidence="15">
    <location>
        <begin position="214"/>
        <end position="234"/>
    </location>
</feature>
<evidence type="ECO:0000256" key="12">
    <source>
        <dbReference type="ARBA" id="ARBA00069956"/>
    </source>
</evidence>
<dbReference type="Gene3D" id="1.20.1720.10">
    <property type="entry name" value="Multidrug resistance protein D"/>
    <property type="match status" value="1"/>
</dbReference>
<name>A0A2G5HIK2_CERBT</name>
<gene>
    <name evidence="17" type="ORF">CB0940_09778</name>
    <name evidence="18" type="ORF">RHO25_010534</name>
</gene>
<evidence type="ECO:0000313" key="20">
    <source>
        <dbReference type="Proteomes" id="UP001302367"/>
    </source>
</evidence>
<evidence type="ECO:0000256" key="7">
    <source>
        <dbReference type="ARBA" id="ARBA00022692"/>
    </source>
</evidence>
<dbReference type="InterPro" id="IPR036259">
    <property type="entry name" value="MFS_trans_sf"/>
</dbReference>
<dbReference type="InterPro" id="IPR020846">
    <property type="entry name" value="MFS_dom"/>
</dbReference>
<comment type="subcellular location">
    <subcellularLocation>
        <location evidence="2">Cell membrane</location>
        <topology evidence="2">Multi-pass membrane protein</topology>
    </subcellularLocation>
    <subcellularLocation>
        <location evidence="1">Vacuole membrane</location>
        <topology evidence="1">Multi-pass membrane protein</topology>
    </subcellularLocation>
</comment>
<dbReference type="PANTHER" id="PTHR23501">
    <property type="entry name" value="MAJOR FACILITATOR SUPERFAMILY"/>
    <property type="match status" value="1"/>
</dbReference>
<keyword evidence="6" id="KW-0926">Vacuole</keyword>
<feature type="transmembrane region" description="Helical" evidence="15">
    <location>
        <begin position="182"/>
        <end position="202"/>
    </location>
</feature>
<feature type="transmembrane region" description="Helical" evidence="15">
    <location>
        <begin position="386"/>
        <end position="405"/>
    </location>
</feature>
<proteinExistence type="inferred from homology"/>
<keyword evidence="7 15" id="KW-0812">Transmembrane</keyword>
<evidence type="ECO:0000313" key="18">
    <source>
        <dbReference type="EMBL" id="WPB05880.1"/>
    </source>
</evidence>
<organism evidence="17 19">
    <name type="scientific">Cercospora beticola</name>
    <name type="common">Sugarbeet leaf spot fungus</name>
    <dbReference type="NCBI Taxonomy" id="122368"/>
    <lineage>
        <taxon>Eukaryota</taxon>
        <taxon>Fungi</taxon>
        <taxon>Dikarya</taxon>
        <taxon>Ascomycota</taxon>
        <taxon>Pezizomycotina</taxon>
        <taxon>Dothideomycetes</taxon>
        <taxon>Dothideomycetidae</taxon>
        <taxon>Mycosphaerellales</taxon>
        <taxon>Mycosphaerellaceae</taxon>
        <taxon>Cercospora</taxon>
    </lineage>
</organism>
<dbReference type="AlphaFoldDB" id="A0A2G5HIK2"/>
<dbReference type="Gene3D" id="1.20.1250.20">
    <property type="entry name" value="MFS general substrate transporter like domains"/>
    <property type="match status" value="1"/>
</dbReference>
<evidence type="ECO:0000313" key="19">
    <source>
        <dbReference type="Proteomes" id="UP000230605"/>
    </source>
</evidence>
<dbReference type="FunFam" id="1.20.1250.20:FF:000196">
    <property type="entry name" value="MFS toxin efflux pump (AflT)"/>
    <property type="match status" value="1"/>
</dbReference>
<feature type="transmembrane region" description="Helical" evidence="15">
    <location>
        <begin position="411"/>
        <end position="435"/>
    </location>
</feature>
<evidence type="ECO:0000256" key="8">
    <source>
        <dbReference type="ARBA" id="ARBA00022989"/>
    </source>
</evidence>
<dbReference type="PANTHER" id="PTHR23501:SF158">
    <property type="entry name" value="TRANSPORTER, PUTATIVE (AFU_ORTHOLOGUE AFUA_5G14490)-RELATED"/>
    <property type="match status" value="1"/>
</dbReference>
<accession>A0A2G5HIK2</accession>
<dbReference type="OrthoDB" id="10021397at2759"/>
<dbReference type="SUPFAM" id="SSF103473">
    <property type="entry name" value="MFS general substrate transporter"/>
    <property type="match status" value="2"/>
</dbReference>
<evidence type="ECO:0000256" key="5">
    <source>
        <dbReference type="ARBA" id="ARBA00022475"/>
    </source>
</evidence>
<dbReference type="EMBL" id="CP134190">
    <property type="protein sequence ID" value="WPB05880.1"/>
    <property type="molecule type" value="Genomic_DNA"/>
</dbReference>
<feature type="transmembrane region" description="Helical" evidence="15">
    <location>
        <begin position="531"/>
        <end position="549"/>
    </location>
</feature>
<keyword evidence="5" id="KW-1003">Cell membrane</keyword>
<dbReference type="PROSITE" id="PS50850">
    <property type="entry name" value="MFS"/>
    <property type="match status" value="1"/>
</dbReference>
<keyword evidence="20" id="KW-1185">Reference proteome</keyword>
<keyword evidence="10" id="KW-0325">Glycoprotein</keyword>
<feature type="transmembrane region" description="Helical" evidence="15">
    <location>
        <begin position="246"/>
        <end position="269"/>
    </location>
</feature>
<evidence type="ECO:0000256" key="15">
    <source>
        <dbReference type="SAM" id="Phobius"/>
    </source>
</evidence>
<feature type="transmembrane region" description="Helical" evidence="15">
    <location>
        <begin position="126"/>
        <end position="145"/>
    </location>
</feature>
<comment type="function">
    <text evidence="11">Efflux pump; part of the gene cluster that mediates the biosynthesis of dothistromin (DOTH), a polyketide toxin very similar in structure to the aflatoxin precursor, versicolorin B. One function of dotC may be to transport early-stage dothistromin biosynthetic intermediates from the cytoplasm into vacuoles, thereby affecting the rate of dothistromin production.</text>
</comment>
<evidence type="ECO:0000256" key="3">
    <source>
        <dbReference type="ARBA" id="ARBA00007520"/>
    </source>
</evidence>
<dbReference type="InterPro" id="IPR011701">
    <property type="entry name" value="MFS"/>
</dbReference>
<reference evidence="18 20" key="2">
    <citation type="submission" date="2023-09" db="EMBL/GenBank/DDBJ databases">
        <title>Complete-Gapless Cercospora beticola genome.</title>
        <authorList>
            <person name="Wyatt N.A."/>
            <person name="Spanner R.E."/>
            <person name="Bolton M.D."/>
        </authorList>
    </citation>
    <scope>NUCLEOTIDE SEQUENCE [LARGE SCALE GENOMIC DNA]</scope>
    <source>
        <strain evidence="18">Cb09-40</strain>
    </source>
</reference>
<evidence type="ECO:0000256" key="13">
    <source>
        <dbReference type="ARBA" id="ARBA00083178"/>
    </source>
</evidence>
<keyword evidence="9 15" id="KW-0472">Membrane</keyword>
<feature type="transmembrane region" description="Helical" evidence="15">
    <location>
        <begin position="281"/>
        <end position="300"/>
    </location>
</feature>
<evidence type="ECO:0000259" key="16">
    <source>
        <dbReference type="PROSITE" id="PS50850"/>
    </source>
</evidence>
<sequence length="575" mass="62098">MADSKGATHNITAEPPQEQHGHAQESIAPNVTTTPPTLDHLTIIDSQETRPPRTKFRLALILLALYLALFIAALDHTIVATAIPTISSDLQSASGYFWIGSAYLLADAAAGPIWAKISDIWGRKPALLSSVAWFFVASIIAARAHNVEMLISARALQGTAAGGLIQLVNITISDLFSMRQRTLFLGMVNVVWALAGGIGPLVGGALAQYVSWRWIFWLNLPICFCSFAMLLIWLDVHNPRTKLTSGLIAFDWLGTISIVGVVLMLLLGLDFGGVVFPWNSPTVICLIIFGVVMAALFLFTEKKIAKYPLMPLEIFKNRSTSAAFAVCFCHGTVFIAASYYMPLYFQSVKQADPLRSGVLILPYAIPEAVMGIVNGFIMLKTGHYREIIWVGLVLLTIGTGLYSSLTESTSLATVIGFEIIVGFGSGCLFEAPLVAVQSTTPQDDTAAATATFGFIRNVATAMSLVLGGVVFQDGMNKRSGELERAGLDGTLIGAFSDSKAAANVELIKTIQDTMQREVVEAAYAWSIRHMWIMYCALSGTGLLVCVFIAHRKLSTEHTETKTGLKGRVPAAQSQV</sequence>
<evidence type="ECO:0000256" key="4">
    <source>
        <dbReference type="ARBA" id="ARBA00022448"/>
    </source>
</evidence>
<dbReference type="FunFam" id="1.20.1720.10:FF:000014">
    <property type="entry name" value="MFS drug transporter, putative"/>
    <property type="match status" value="1"/>
</dbReference>
<evidence type="ECO:0000256" key="14">
    <source>
        <dbReference type="SAM" id="MobiDB-lite"/>
    </source>
</evidence>
<feature type="transmembrane region" description="Helical" evidence="15">
    <location>
        <begin position="360"/>
        <end position="379"/>
    </location>
</feature>
<dbReference type="Proteomes" id="UP001302367">
    <property type="component" value="Chromosome 7"/>
</dbReference>
<dbReference type="PRINTS" id="PR01036">
    <property type="entry name" value="TCRTETB"/>
</dbReference>
<dbReference type="EMBL" id="LKMD01000106">
    <property type="protein sequence ID" value="PIA92368.1"/>
    <property type="molecule type" value="Genomic_DNA"/>
</dbReference>
<feature type="domain" description="Major facilitator superfamily (MFS) profile" evidence="16">
    <location>
        <begin position="61"/>
        <end position="553"/>
    </location>
</feature>
<feature type="transmembrane region" description="Helical" evidence="15">
    <location>
        <begin position="447"/>
        <end position="471"/>
    </location>
</feature>
<evidence type="ECO:0000256" key="11">
    <source>
        <dbReference type="ARBA" id="ARBA00057269"/>
    </source>
</evidence>
<protein>
    <recommendedName>
        <fullName evidence="12">Efflux pump dotC</fullName>
    </recommendedName>
    <alternativeName>
        <fullName evidence="13">Dothistromin biosynthesis protein C</fullName>
    </alternativeName>
</protein>
<evidence type="ECO:0000256" key="9">
    <source>
        <dbReference type="ARBA" id="ARBA00023136"/>
    </source>
</evidence>
<evidence type="ECO:0000256" key="10">
    <source>
        <dbReference type="ARBA" id="ARBA00023180"/>
    </source>
</evidence>
<feature type="region of interest" description="Disordered" evidence="14">
    <location>
        <begin position="1"/>
        <end position="31"/>
    </location>
</feature>
<feature type="transmembrane region" description="Helical" evidence="15">
    <location>
        <begin position="321"/>
        <end position="340"/>
    </location>
</feature>
<evidence type="ECO:0000256" key="2">
    <source>
        <dbReference type="ARBA" id="ARBA00004651"/>
    </source>
</evidence>
<feature type="transmembrane region" description="Helical" evidence="15">
    <location>
        <begin position="95"/>
        <end position="114"/>
    </location>
</feature>
<feature type="transmembrane region" description="Helical" evidence="15">
    <location>
        <begin position="151"/>
        <end position="170"/>
    </location>
</feature>
<dbReference type="GO" id="GO:0005774">
    <property type="term" value="C:vacuolar membrane"/>
    <property type="evidence" value="ECO:0007669"/>
    <property type="project" value="UniProtKB-SubCell"/>
</dbReference>
<dbReference type="GO" id="GO:0022857">
    <property type="term" value="F:transmembrane transporter activity"/>
    <property type="evidence" value="ECO:0007669"/>
    <property type="project" value="InterPro"/>
</dbReference>
<dbReference type="CDD" id="cd17502">
    <property type="entry name" value="MFS_Azr1_MDR_like"/>
    <property type="match status" value="1"/>
</dbReference>
<evidence type="ECO:0000313" key="17">
    <source>
        <dbReference type="EMBL" id="PIA92368.1"/>
    </source>
</evidence>
<keyword evidence="4" id="KW-0813">Transport</keyword>
<dbReference type="GO" id="GO:0005886">
    <property type="term" value="C:plasma membrane"/>
    <property type="evidence" value="ECO:0007669"/>
    <property type="project" value="UniProtKB-SubCell"/>
</dbReference>